<dbReference type="InterPro" id="IPR018656">
    <property type="entry name" value="DUF2087"/>
</dbReference>
<reference evidence="2" key="2">
    <citation type="submission" date="2021-04" db="EMBL/GenBank/DDBJ databases">
        <authorList>
            <person name="Gilroy R."/>
        </authorList>
    </citation>
    <scope>NUCLEOTIDE SEQUENCE</scope>
    <source>
        <strain evidence="2">CHK173-259</strain>
    </source>
</reference>
<reference evidence="2" key="1">
    <citation type="journal article" date="2021" name="PeerJ">
        <title>Extensive microbial diversity within the chicken gut microbiome revealed by metagenomics and culture.</title>
        <authorList>
            <person name="Gilroy R."/>
            <person name="Ravi A."/>
            <person name="Getino M."/>
            <person name="Pursley I."/>
            <person name="Horton D.L."/>
            <person name="Alikhan N.F."/>
            <person name="Baker D."/>
            <person name="Gharbi K."/>
            <person name="Hall N."/>
            <person name="Watson M."/>
            <person name="Adriaenssens E.M."/>
            <person name="Foster-Nyarko E."/>
            <person name="Jarju S."/>
            <person name="Secka A."/>
            <person name="Antonio M."/>
            <person name="Oren A."/>
            <person name="Chaudhuri R.R."/>
            <person name="La Ragione R."/>
            <person name="Hildebrand F."/>
            <person name="Pallen M.J."/>
        </authorList>
    </citation>
    <scope>NUCLEOTIDE SEQUENCE</scope>
    <source>
        <strain evidence="2">CHK173-259</strain>
    </source>
</reference>
<evidence type="ECO:0000313" key="3">
    <source>
        <dbReference type="Proteomes" id="UP000886822"/>
    </source>
</evidence>
<name>A0A9D1QT40_9LACO</name>
<comment type="caution">
    <text evidence="2">The sequence shown here is derived from an EMBL/GenBank/DDBJ whole genome shotgun (WGS) entry which is preliminary data.</text>
</comment>
<dbReference type="AlphaFoldDB" id="A0A9D1QT40"/>
<dbReference type="Proteomes" id="UP000886822">
    <property type="component" value="Unassembled WGS sequence"/>
</dbReference>
<dbReference type="EMBL" id="DXGJ01000062">
    <property type="protein sequence ID" value="HIW72573.1"/>
    <property type="molecule type" value="Genomic_DNA"/>
</dbReference>
<gene>
    <name evidence="2" type="ORF">H9875_08115</name>
</gene>
<sequence>MEPLHLTRLPRKQKRLLLTLERVVATIPADQRLTEPEINDYLRPIYSDYPLLRRELIDYHFLDRTPDGTAYWRVTPERTA</sequence>
<evidence type="ECO:0000313" key="2">
    <source>
        <dbReference type="EMBL" id="HIW72573.1"/>
    </source>
</evidence>
<protein>
    <submittedName>
        <fullName evidence="2">DUF2087 domain-containing protein</fullName>
    </submittedName>
</protein>
<feature type="domain" description="DUF2087" evidence="1">
    <location>
        <begin position="5"/>
        <end position="73"/>
    </location>
</feature>
<evidence type="ECO:0000259" key="1">
    <source>
        <dbReference type="Pfam" id="PF09860"/>
    </source>
</evidence>
<accession>A0A9D1QT40</accession>
<organism evidence="2 3">
    <name type="scientific">Candidatus Levilactobacillus faecigallinarum</name>
    <dbReference type="NCBI Taxonomy" id="2838638"/>
    <lineage>
        <taxon>Bacteria</taxon>
        <taxon>Bacillati</taxon>
        <taxon>Bacillota</taxon>
        <taxon>Bacilli</taxon>
        <taxon>Lactobacillales</taxon>
        <taxon>Lactobacillaceae</taxon>
        <taxon>Levilactobacillus</taxon>
    </lineage>
</organism>
<dbReference type="Pfam" id="PF09860">
    <property type="entry name" value="DUF2087"/>
    <property type="match status" value="1"/>
</dbReference>
<proteinExistence type="predicted"/>